<dbReference type="GO" id="GO:0003677">
    <property type="term" value="F:DNA binding"/>
    <property type="evidence" value="ECO:0007669"/>
    <property type="project" value="UniProtKB-KW"/>
</dbReference>
<reference evidence="5 6" key="1">
    <citation type="submission" date="2016-10" db="EMBL/GenBank/DDBJ databases">
        <authorList>
            <person name="de Groot N.N."/>
        </authorList>
    </citation>
    <scope>NUCLEOTIDE SEQUENCE [LARGE SCALE GENOMIC DNA]</scope>
    <source>
        <strain evidence="5 6">IBRC-M 10780</strain>
    </source>
</reference>
<protein>
    <submittedName>
        <fullName evidence="5">Transcriptional regulator</fullName>
    </submittedName>
</protein>
<dbReference type="EMBL" id="FOHE01000009">
    <property type="protein sequence ID" value="SET34252.1"/>
    <property type="molecule type" value="Genomic_DNA"/>
</dbReference>
<dbReference type="AlphaFoldDB" id="A0A1I0DPF6"/>
<keyword evidence="1" id="KW-0805">Transcription regulation</keyword>
<dbReference type="OrthoDB" id="155998at2"/>
<dbReference type="Proteomes" id="UP000198618">
    <property type="component" value="Unassembled WGS sequence"/>
</dbReference>
<evidence type="ECO:0000256" key="3">
    <source>
        <dbReference type="ARBA" id="ARBA00023163"/>
    </source>
</evidence>
<evidence type="ECO:0000256" key="1">
    <source>
        <dbReference type="ARBA" id="ARBA00023015"/>
    </source>
</evidence>
<dbReference type="Pfam" id="PF08220">
    <property type="entry name" value="HTH_DeoR"/>
    <property type="match status" value="1"/>
</dbReference>
<feature type="domain" description="HTH deoR-type" evidence="4">
    <location>
        <begin position="13"/>
        <end position="57"/>
    </location>
</feature>
<dbReference type="Gene3D" id="1.10.10.10">
    <property type="entry name" value="Winged helix-like DNA-binding domain superfamily/Winged helix DNA-binding domain"/>
    <property type="match status" value="1"/>
</dbReference>
<dbReference type="PANTHER" id="PTHR38600:SF2">
    <property type="entry name" value="SLL0088 PROTEIN"/>
    <property type="match status" value="1"/>
</dbReference>
<organism evidence="5 6">
    <name type="scientific">Oceanobacillus limi</name>
    <dbReference type="NCBI Taxonomy" id="930131"/>
    <lineage>
        <taxon>Bacteria</taxon>
        <taxon>Bacillati</taxon>
        <taxon>Bacillota</taxon>
        <taxon>Bacilli</taxon>
        <taxon>Bacillales</taxon>
        <taxon>Bacillaceae</taxon>
        <taxon>Oceanobacillus</taxon>
    </lineage>
</organism>
<name>A0A1I0DPF6_9BACI</name>
<keyword evidence="3" id="KW-0804">Transcription</keyword>
<dbReference type="InterPro" id="IPR001034">
    <property type="entry name" value="DeoR_HTH"/>
</dbReference>
<keyword evidence="6" id="KW-1185">Reference proteome</keyword>
<evidence type="ECO:0000259" key="4">
    <source>
        <dbReference type="Pfam" id="PF08220"/>
    </source>
</evidence>
<gene>
    <name evidence="5" type="ORF">SAMN05216389_10972</name>
</gene>
<proteinExistence type="predicted"/>
<dbReference type="InterPro" id="IPR011991">
    <property type="entry name" value="ArsR-like_HTH"/>
</dbReference>
<dbReference type="GO" id="GO:0003700">
    <property type="term" value="F:DNA-binding transcription factor activity"/>
    <property type="evidence" value="ECO:0007669"/>
    <property type="project" value="InterPro"/>
</dbReference>
<evidence type="ECO:0000256" key="2">
    <source>
        <dbReference type="ARBA" id="ARBA00023125"/>
    </source>
</evidence>
<keyword evidence="2" id="KW-0238">DNA-binding</keyword>
<evidence type="ECO:0000313" key="6">
    <source>
        <dbReference type="Proteomes" id="UP000198618"/>
    </source>
</evidence>
<dbReference type="CDD" id="cd00090">
    <property type="entry name" value="HTH_ARSR"/>
    <property type="match status" value="1"/>
</dbReference>
<accession>A0A1I0DPF6</accession>
<dbReference type="SUPFAM" id="SSF46785">
    <property type="entry name" value="Winged helix' DNA-binding domain"/>
    <property type="match status" value="1"/>
</dbReference>
<dbReference type="InterPro" id="IPR036390">
    <property type="entry name" value="WH_DNA-bd_sf"/>
</dbReference>
<dbReference type="InterPro" id="IPR036388">
    <property type="entry name" value="WH-like_DNA-bd_sf"/>
</dbReference>
<dbReference type="PANTHER" id="PTHR38600">
    <property type="entry name" value="TRANSCRIPTIONAL REGULATORY PROTEIN"/>
    <property type="match status" value="1"/>
</dbReference>
<evidence type="ECO:0000313" key="5">
    <source>
        <dbReference type="EMBL" id="SET34252.1"/>
    </source>
</evidence>
<sequence>MKVMNVKRATTRQKLLNVLKKDHELTIDGIMKYFTISEVAVRRHIHELENQGLIKKNTNKQKIGRPYYTYVLTKEGHRTFPNQYEKLPVELLKDLEDVQGQKAVESVLQRRMEREKAYFEMEMKSDNFDERVAEVARIQDEKGYMVEIKKTADGHYEMKNYNCPIANLASCYKKVCDNERIVFDEIFEKSEVIPHSCITDGDNFCKWTIKRPTKG</sequence>
<dbReference type="STRING" id="930131.SAMN05216389_10972"/>